<accession>Q0U474</accession>
<dbReference type="AlphaFoldDB" id="Q0U474"/>
<reference evidence="2" key="1">
    <citation type="journal article" date="2007" name="Plant Cell">
        <title>Dothideomycete-plant interactions illuminated by genome sequencing and EST analysis of the wheat pathogen Stagonospora nodorum.</title>
        <authorList>
            <person name="Hane J.K."/>
            <person name="Lowe R.G."/>
            <person name="Solomon P.S."/>
            <person name="Tan K.C."/>
            <person name="Schoch C.L."/>
            <person name="Spatafora J.W."/>
            <person name="Crous P.W."/>
            <person name="Kodira C."/>
            <person name="Birren B.W."/>
            <person name="Galagan J.E."/>
            <person name="Torriani S.F."/>
            <person name="McDonald B.A."/>
            <person name="Oliver R.P."/>
        </authorList>
    </citation>
    <scope>NUCLEOTIDE SEQUENCE [LARGE SCALE GENOMIC DNA]</scope>
    <source>
        <strain evidence="2">SN15 / ATCC MYA-4574 / FGSC 10173</strain>
    </source>
</reference>
<dbReference type="Proteomes" id="UP000001055">
    <property type="component" value="Unassembled WGS sequence"/>
</dbReference>
<gene>
    <name evidence="1" type="ORF">SNOG_13440</name>
</gene>
<dbReference type="EMBL" id="CH445350">
    <property type="protein sequence ID" value="EAT79324.1"/>
    <property type="molecule type" value="Genomic_DNA"/>
</dbReference>
<name>Q0U474_PHANO</name>
<dbReference type="RefSeq" id="XP_001803653.1">
    <property type="nucleotide sequence ID" value="XM_001803601.1"/>
</dbReference>
<protein>
    <submittedName>
        <fullName evidence="1">Uncharacterized protein</fullName>
    </submittedName>
</protein>
<evidence type="ECO:0000313" key="2">
    <source>
        <dbReference type="Proteomes" id="UP000001055"/>
    </source>
</evidence>
<organism evidence="1 2">
    <name type="scientific">Phaeosphaeria nodorum (strain SN15 / ATCC MYA-4574 / FGSC 10173)</name>
    <name type="common">Glume blotch fungus</name>
    <name type="synonym">Parastagonospora nodorum</name>
    <dbReference type="NCBI Taxonomy" id="321614"/>
    <lineage>
        <taxon>Eukaryota</taxon>
        <taxon>Fungi</taxon>
        <taxon>Dikarya</taxon>
        <taxon>Ascomycota</taxon>
        <taxon>Pezizomycotina</taxon>
        <taxon>Dothideomycetes</taxon>
        <taxon>Pleosporomycetidae</taxon>
        <taxon>Pleosporales</taxon>
        <taxon>Pleosporineae</taxon>
        <taxon>Phaeosphaeriaceae</taxon>
        <taxon>Parastagonospora</taxon>
    </lineage>
</organism>
<evidence type="ECO:0000313" key="1">
    <source>
        <dbReference type="EMBL" id="EAT79324.1"/>
    </source>
</evidence>
<dbReference type="InParanoid" id="Q0U474"/>
<dbReference type="KEGG" id="pno:SNOG_13440"/>
<dbReference type="GeneID" id="5980570"/>
<sequence length="98" mass="10508">MAEFVGNNHQTVRGTSQSVVEPCSLSDRVYATLRNSYEMVSAPMADLPTRDFLSDSLGPVLAAVAPQDVKAPPPHSTSSSAASPGFPKHLIDFPDYLF</sequence>
<proteinExistence type="predicted"/>